<reference evidence="3" key="1">
    <citation type="submission" date="2016-10" db="EMBL/GenBank/DDBJ databases">
        <authorList>
            <person name="Varghese N."/>
            <person name="Submissions S."/>
        </authorList>
    </citation>
    <scope>NUCLEOTIDE SEQUENCE [LARGE SCALE GENOMIC DNA]</scope>
    <source>
        <strain evidence="3">DSM 25329</strain>
    </source>
</reference>
<dbReference type="InterPro" id="IPR027417">
    <property type="entry name" value="P-loop_NTPase"/>
</dbReference>
<proteinExistence type="predicted"/>
<accession>A0A1G7K7I3</accession>
<feature type="domain" description="AAA" evidence="1">
    <location>
        <begin position="1"/>
        <end position="168"/>
    </location>
</feature>
<sequence>MKIISIVNNKGGVGKTTSAQSIAAGLSKFANARVLVIDLDAQASLTKSFGIHHAGLKKDSGSFITGEYEFDEIVKRVGDIDVLPGSAEMIHREDTIKSAPVFPFNLKIALEKVKDRYDFVIIDCPPALYGNTRLALVSCHQYYVPLQAEFLSYEGLRNFLVYSAEIKKISPSTNLGGVFATRYNPKIRKKISHELIMATREQLGEVFMEAYIRDNIALSEAQANGTTIFDYAPQSNGAEDYYKLTKEILERINN</sequence>
<dbReference type="STRING" id="659014.SAMN04487996_11039"/>
<dbReference type="InterPro" id="IPR050678">
    <property type="entry name" value="DNA_Partitioning_ATPase"/>
</dbReference>
<keyword evidence="3" id="KW-1185">Reference proteome</keyword>
<evidence type="ECO:0000259" key="1">
    <source>
        <dbReference type="Pfam" id="PF13614"/>
    </source>
</evidence>
<name>A0A1G7K7I3_9BACT</name>
<dbReference type="PANTHER" id="PTHR13696">
    <property type="entry name" value="P-LOOP CONTAINING NUCLEOSIDE TRIPHOSPHATE HYDROLASE"/>
    <property type="match status" value="1"/>
</dbReference>
<dbReference type="SUPFAM" id="SSF52540">
    <property type="entry name" value="P-loop containing nucleoside triphosphate hydrolases"/>
    <property type="match status" value="1"/>
</dbReference>
<dbReference type="AlphaFoldDB" id="A0A1G7K7I3"/>
<dbReference type="Proteomes" id="UP000198748">
    <property type="component" value="Unassembled WGS sequence"/>
</dbReference>
<dbReference type="OrthoDB" id="9815116at2"/>
<protein>
    <submittedName>
        <fullName evidence="2">Chromosome partitioning protein</fullName>
    </submittedName>
</protein>
<dbReference type="CDD" id="cd02042">
    <property type="entry name" value="ParAB_family"/>
    <property type="match status" value="1"/>
</dbReference>
<dbReference type="Pfam" id="PF13614">
    <property type="entry name" value="AAA_31"/>
    <property type="match status" value="1"/>
</dbReference>
<organism evidence="2 3">
    <name type="scientific">Dyadobacter soli</name>
    <dbReference type="NCBI Taxonomy" id="659014"/>
    <lineage>
        <taxon>Bacteria</taxon>
        <taxon>Pseudomonadati</taxon>
        <taxon>Bacteroidota</taxon>
        <taxon>Cytophagia</taxon>
        <taxon>Cytophagales</taxon>
        <taxon>Spirosomataceae</taxon>
        <taxon>Dyadobacter</taxon>
    </lineage>
</organism>
<evidence type="ECO:0000313" key="2">
    <source>
        <dbReference type="EMBL" id="SDF33132.1"/>
    </source>
</evidence>
<dbReference type="InterPro" id="IPR025669">
    <property type="entry name" value="AAA_dom"/>
</dbReference>
<gene>
    <name evidence="2" type="ORF">SAMN04487996_11039</name>
</gene>
<dbReference type="EMBL" id="FNAN01000010">
    <property type="protein sequence ID" value="SDF33132.1"/>
    <property type="molecule type" value="Genomic_DNA"/>
</dbReference>
<dbReference type="Gene3D" id="3.40.50.300">
    <property type="entry name" value="P-loop containing nucleotide triphosphate hydrolases"/>
    <property type="match status" value="1"/>
</dbReference>
<dbReference type="PANTHER" id="PTHR13696:SF52">
    <property type="entry name" value="PARA FAMILY PROTEIN CT_582"/>
    <property type="match status" value="1"/>
</dbReference>
<dbReference type="RefSeq" id="WP_090152530.1">
    <property type="nucleotide sequence ID" value="NZ_FNAN01000010.1"/>
</dbReference>
<evidence type="ECO:0000313" key="3">
    <source>
        <dbReference type="Proteomes" id="UP000198748"/>
    </source>
</evidence>